<gene>
    <name evidence="2" type="ORF">CINF_0817</name>
</gene>
<dbReference type="GO" id="GO:0016787">
    <property type="term" value="F:hydrolase activity"/>
    <property type="evidence" value="ECO:0007669"/>
    <property type="project" value="InterPro"/>
</dbReference>
<dbReference type="Gene3D" id="3.40.50.300">
    <property type="entry name" value="P-loop containing nucleotide triphosphate hydrolases"/>
    <property type="match status" value="2"/>
</dbReference>
<dbReference type="GO" id="GO:0005524">
    <property type="term" value="F:ATP binding"/>
    <property type="evidence" value="ECO:0007669"/>
    <property type="project" value="InterPro"/>
</dbReference>
<dbReference type="SUPFAM" id="SSF52540">
    <property type="entry name" value="P-loop containing nucleoside triphosphate hydrolases"/>
    <property type="match status" value="2"/>
</dbReference>
<dbReference type="PANTHER" id="PTHR47396">
    <property type="entry name" value="TYPE I RESTRICTION ENZYME ECOKI R PROTEIN"/>
    <property type="match status" value="1"/>
</dbReference>
<dbReference type="CDD" id="cd18785">
    <property type="entry name" value="SF2_C"/>
    <property type="match status" value="1"/>
</dbReference>
<reference evidence="2 3" key="1">
    <citation type="submission" date="2020-02" db="EMBL/GenBank/DDBJ databases">
        <title>Complete genome sequence of the novel Campylobacter species Candidatus Campylobacter infans.</title>
        <authorList>
            <person name="Duim B."/>
            <person name="Zomer A."/>
            <person name="van der Graaf L."/>
            <person name="Wagenaar J."/>
        </authorList>
    </citation>
    <scope>NUCLEOTIDE SEQUENCE [LARGE SCALE GENOMIC DNA]</scope>
    <source>
        <strain evidence="2 3">19S00001</strain>
    </source>
</reference>
<keyword evidence="3" id="KW-1185">Reference proteome</keyword>
<protein>
    <submittedName>
        <fullName evidence="2">Type III restriction/modification system, restriction subunit</fullName>
    </submittedName>
</protein>
<dbReference type="InterPro" id="IPR006935">
    <property type="entry name" value="Helicase/UvrB_N"/>
</dbReference>
<evidence type="ECO:0000313" key="2">
    <source>
        <dbReference type="EMBL" id="QLI05331.1"/>
    </source>
</evidence>
<dbReference type="RefSeq" id="WP_179975843.1">
    <property type="nucleotide sequence ID" value="NZ_CP049075.1"/>
</dbReference>
<dbReference type="Proteomes" id="UP000509414">
    <property type="component" value="Chromosome"/>
</dbReference>
<dbReference type="PANTHER" id="PTHR47396:SF1">
    <property type="entry name" value="ATP-DEPENDENT HELICASE IRC3-RELATED"/>
    <property type="match status" value="1"/>
</dbReference>
<dbReference type="Pfam" id="PF04851">
    <property type="entry name" value="ResIII"/>
    <property type="match status" value="1"/>
</dbReference>
<sequence length="842" mass="96985">MELKSYQKKAINDLKSYLECLDSFGITNGWRKYWQSKGLENVKYNDNIKGVPNICAKVPTGGGKTFIACASIKPISDIVASLDKTFIIWLVPSEAILTQTLINLKNPHHPYRERLNADFGSDVEIFSSNDLLTKLNKINLKSLNIAVLSFASIRINNKEMRKMYQQNGHLLEFDSFLDDKENLKDVEKLSVINVIRNFKPIVIVDESHNAKSDLSIEMLENLNASFIYELSATPKNSSNIIHYTNAIELKKENMVKLPIFLCNFANVASVIEEAINTQNRLEAIAKNENANLRPIVLFQAHSGTNEEANTFEKLKNKLINLGINKEQIAIKTAKINELNGIDLLNKDCNIRYIITINALKEGWDCPYAYILASIANKNSTTDVEQLIGRVLRQPNSKKYTNQELNVSYVLTCSNDFHATAKSVIAGLNGAGFSKNDYRQKDFTELDEIMQTPKELPNKDIFEYTNDSDKNSEFLSADINVENITKNTQLDSQKNDILENARNIANEYDNEVEKTSSNFDNFGDLKVNTSKIKFEVPKLPQFIKILPSNSILFKEIKYKVLEKEDLDKDFKLADKDTQINFELTQNDIFEIDLSEDDNLPKYKKIKPGQNEYFKQYLKTTNDETKIRQSIELIFGKIRKDNALSENDLKDYIKRIVNNLSDENKAKLLDEIDAYTIKIKNKINELKSEYREKIFYDLLNKGNIKIEQTFSFQPVLQAHKLSSLRPKSLYEEEMDDLNSLENKVLDEIIRLDNIKWWHRNTKFCINAFINHYPDFIICTKNENIIMVETKGDDRTNYDSQIKLKLGSKWADKAGDKYFYFMVFEHSKIDGSLLVDEFINTLKEL</sequence>
<dbReference type="REBASE" id="410046">
    <property type="entry name" value="Cje195ORF816P"/>
</dbReference>
<dbReference type="GO" id="GO:0005829">
    <property type="term" value="C:cytosol"/>
    <property type="evidence" value="ECO:0007669"/>
    <property type="project" value="TreeGrafter"/>
</dbReference>
<accession>A0A7H9CI35</accession>
<proteinExistence type="predicted"/>
<evidence type="ECO:0000313" key="3">
    <source>
        <dbReference type="Proteomes" id="UP000509414"/>
    </source>
</evidence>
<feature type="domain" description="Helicase/UvrB N-terminal" evidence="1">
    <location>
        <begin position="1"/>
        <end position="235"/>
    </location>
</feature>
<dbReference type="EMBL" id="CP049075">
    <property type="protein sequence ID" value="QLI05331.1"/>
    <property type="molecule type" value="Genomic_DNA"/>
</dbReference>
<dbReference type="InterPro" id="IPR050742">
    <property type="entry name" value="Helicase_Restrict-Modif_Enz"/>
</dbReference>
<dbReference type="GO" id="GO:0003677">
    <property type="term" value="F:DNA binding"/>
    <property type="evidence" value="ECO:0007669"/>
    <property type="project" value="InterPro"/>
</dbReference>
<evidence type="ECO:0000259" key="1">
    <source>
        <dbReference type="Pfam" id="PF04851"/>
    </source>
</evidence>
<dbReference type="KEGG" id="cinf:CINF_0817"/>
<dbReference type="InterPro" id="IPR027417">
    <property type="entry name" value="P-loop_NTPase"/>
</dbReference>
<organism evidence="2 3">
    <name type="scientific">Candidatus Campylobacter infans</name>
    <dbReference type="NCBI Taxonomy" id="2561898"/>
    <lineage>
        <taxon>Bacteria</taxon>
        <taxon>Pseudomonadati</taxon>
        <taxon>Campylobacterota</taxon>
        <taxon>Epsilonproteobacteria</taxon>
        <taxon>Campylobacterales</taxon>
        <taxon>Campylobacteraceae</taxon>
        <taxon>Campylobacter</taxon>
    </lineage>
</organism>
<name>A0A7H9CI35_9BACT</name>
<dbReference type="AlphaFoldDB" id="A0A7H9CI35"/>